<evidence type="ECO:0000313" key="2">
    <source>
        <dbReference type="Proteomes" id="UP000291343"/>
    </source>
</evidence>
<protein>
    <submittedName>
        <fullName evidence="1">Uncharacterized protein</fullName>
    </submittedName>
</protein>
<dbReference type="InParanoid" id="A0A482WIS7"/>
<evidence type="ECO:0000313" key="1">
    <source>
        <dbReference type="EMBL" id="RZF33240.1"/>
    </source>
</evidence>
<accession>A0A482WIS7</accession>
<dbReference type="AlphaFoldDB" id="A0A482WIS7"/>
<dbReference type="EMBL" id="QKKF02034426">
    <property type="protein sequence ID" value="RZF33240.1"/>
    <property type="molecule type" value="Genomic_DNA"/>
</dbReference>
<gene>
    <name evidence="1" type="ORF">LSTR_LSTR013001</name>
</gene>
<name>A0A482WIS7_LAOST</name>
<organism evidence="1 2">
    <name type="scientific">Laodelphax striatellus</name>
    <name type="common">Small brown planthopper</name>
    <name type="synonym">Delphax striatella</name>
    <dbReference type="NCBI Taxonomy" id="195883"/>
    <lineage>
        <taxon>Eukaryota</taxon>
        <taxon>Metazoa</taxon>
        <taxon>Ecdysozoa</taxon>
        <taxon>Arthropoda</taxon>
        <taxon>Hexapoda</taxon>
        <taxon>Insecta</taxon>
        <taxon>Pterygota</taxon>
        <taxon>Neoptera</taxon>
        <taxon>Paraneoptera</taxon>
        <taxon>Hemiptera</taxon>
        <taxon>Auchenorrhyncha</taxon>
        <taxon>Fulgoroidea</taxon>
        <taxon>Delphacidae</taxon>
        <taxon>Criomorphinae</taxon>
        <taxon>Laodelphax</taxon>
    </lineage>
</organism>
<comment type="caution">
    <text evidence="1">The sequence shown here is derived from an EMBL/GenBank/DDBJ whole genome shotgun (WGS) entry which is preliminary data.</text>
</comment>
<sequence length="198" mass="22521">MVMGGTVGGQDQLSDAGVKWPLRIYNNVAEVSVQFLPYVRSSWLCASPALQATRSLRGAYCLRKCLRAWDDSSVTSSPTRRIVQLEVWKLLEGTTKQQTAGVMTFVHGQNVTNPAEESPRVYSTLTLLATLFTVMVEAGYYVAGPAYYKTMVKYVYHPPTKRLSSSFSYYKPYRRSRRVYYKRLYSAGTGKKYVLVWY</sequence>
<keyword evidence="2" id="KW-1185">Reference proteome</keyword>
<dbReference type="Proteomes" id="UP000291343">
    <property type="component" value="Unassembled WGS sequence"/>
</dbReference>
<proteinExistence type="predicted"/>
<reference evidence="1 2" key="1">
    <citation type="journal article" date="2017" name="Gigascience">
        <title>Genome sequence of the small brown planthopper, Laodelphax striatellus.</title>
        <authorList>
            <person name="Zhu J."/>
            <person name="Jiang F."/>
            <person name="Wang X."/>
            <person name="Yang P."/>
            <person name="Bao Y."/>
            <person name="Zhao W."/>
            <person name="Wang W."/>
            <person name="Lu H."/>
            <person name="Wang Q."/>
            <person name="Cui N."/>
            <person name="Li J."/>
            <person name="Chen X."/>
            <person name="Luo L."/>
            <person name="Yu J."/>
            <person name="Kang L."/>
            <person name="Cui F."/>
        </authorList>
    </citation>
    <scope>NUCLEOTIDE SEQUENCE [LARGE SCALE GENOMIC DNA]</scope>
    <source>
        <strain evidence="1">Lst14</strain>
    </source>
</reference>
<dbReference type="OrthoDB" id="10528151at2759"/>